<evidence type="ECO:0000256" key="1">
    <source>
        <dbReference type="SAM" id="MobiDB-lite"/>
    </source>
</evidence>
<evidence type="ECO:0000313" key="2">
    <source>
        <dbReference type="EMBL" id="MFL9839439.1"/>
    </source>
</evidence>
<proteinExistence type="predicted"/>
<organism evidence="2 3">
    <name type="scientific">Sphingomonas plantiphila</name>
    <dbReference type="NCBI Taxonomy" id="3163295"/>
    <lineage>
        <taxon>Bacteria</taxon>
        <taxon>Pseudomonadati</taxon>
        <taxon>Pseudomonadota</taxon>
        <taxon>Alphaproteobacteria</taxon>
        <taxon>Sphingomonadales</taxon>
        <taxon>Sphingomonadaceae</taxon>
        <taxon>Sphingomonas</taxon>
    </lineage>
</organism>
<feature type="region of interest" description="Disordered" evidence="1">
    <location>
        <begin position="40"/>
        <end position="59"/>
    </location>
</feature>
<dbReference type="Proteomes" id="UP001629244">
    <property type="component" value="Unassembled WGS sequence"/>
</dbReference>
<reference evidence="2 3" key="1">
    <citation type="submission" date="2024-06" db="EMBL/GenBank/DDBJ databases">
        <authorList>
            <person name="Kaempfer P."/>
            <person name="Viver T."/>
        </authorList>
    </citation>
    <scope>NUCLEOTIDE SEQUENCE [LARGE SCALE GENOMIC DNA]</scope>
    <source>
        <strain evidence="2 3">ST-64</strain>
    </source>
</reference>
<dbReference type="PROSITE" id="PS51257">
    <property type="entry name" value="PROKAR_LIPOPROTEIN"/>
    <property type="match status" value="1"/>
</dbReference>
<dbReference type="EMBL" id="JBELQC010000001">
    <property type="protein sequence ID" value="MFL9839439.1"/>
    <property type="molecule type" value="Genomic_DNA"/>
</dbReference>
<sequence length="59" mass="5980">MRAILMLPLLALAACNSTDDTTAVTSGEAAELNQAAATLDINATEPDPQDGPAAPDDPE</sequence>
<dbReference type="RefSeq" id="WP_408076417.1">
    <property type="nucleotide sequence ID" value="NZ_JBELQC010000001.1"/>
</dbReference>
<evidence type="ECO:0000313" key="3">
    <source>
        <dbReference type="Proteomes" id="UP001629244"/>
    </source>
</evidence>
<feature type="compositionally biased region" description="Low complexity" evidence="1">
    <location>
        <begin position="50"/>
        <end position="59"/>
    </location>
</feature>
<keyword evidence="3" id="KW-1185">Reference proteome</keyword>
<gene>
    <name evidence="2" type="ORF">ABS767_00565</name>
</gene>
<protein>
    <submittedName>
        <fullName evidence="2">Uncharacterized protein</fullName>
    </submittedName>
</protein>
<accession>A0ABW8YGZ1</accession>
<name>A0ABW8YGZ1_9SPHN</name>
<comment type="caution">
    <text evidence="2">The sequence shown here is derived from an EMBL/GenBank/DDBJ whole genome shotgun (WGS) entry which is preliminary data.</text>
</comment>